<sequence length="236" mass="27867">MSSVIVSSSLNIDEDEHNEFRMHWKMLISEVAKFQTSQDKDGSIRRTIQPISKTICAFLNTDGGRVFIGIDEFQKIKGVNMSRNMLDHFFGSLRQMCDHFKPFNPLNRIKVTVMTVHKITEDKIKLKRVNLEKYTEEEKMILMPYHEIGSTFCECFKEPFTHEYLIVINVSAPRPDENTVIFQNEEGLAYRRRLASNKCVYFDDIRRILKERDVVRDLHDEVRKEIDRFINIRSLV</sequence>
<protein>
    <recommendedName>
        <fullName evidence="1">Schlafen AlbA-2 domain-containing protein</fullName>
    </recommendedName>
</protein>
<dbReference type="Proteomes" id="UP000494206">
    <property type="component" value="Unassembled WGS sequence"/>
</dbReference>
<dbReference type="OrthoDB" id="10259112at2759"/>
<dbReference type="Gene3D" id="3.30.950.30">
    <property type="entry name" value="Schlafen, AAA domain"/>
    <property type="match status" value="1"/>
</dbReference>
<dbReference type="EMBL" id="CADEPM010000001">
    <property type="protein sequence ID" value="CAB3397225.1"/>
    <property type="molecule type" value="Genomic_DNA"/>
</dbReference>
<dbReference type="PANTHER" id="PTHR12155">
    <property type="entry name" value="SCHLAFEN"/>
    <property type="match status" value="1"/>
</dbReference>
<organism evidence="2 3">
    <name type="scientific">Caenorhabditis bovis</name>
    <dbReference type="NCBI Taxonomy" id="2654633"/>
    <lineage>
        <taxon>Eukaryota</taxon>
        <taxon>Metazoa</taxon>
        <taxon>Ecdysozoa</taxon>
        <taxon>Nematoda</taxon>
        <taxon>Chromadorea</taxon>
        <taxon>Rhabditida</taxon>
        <taxon>Rhabditina</taxon>
        <taxon>Rhabditomorpha</taxon>
        <taxon>Rhabditoidea</taxon>
        <taxon>Rhabditidae</taxon>
        <taxon>Peloderinae</taxon>
        <taxon>Caenorhabditis</taxon>
    </lineage>
</organism>
<evidence type="ECO:0000313" key="2">
    <source>
        <dbReference type="EMBL" id="CAB3397225.1"/>
    </source>
</evidence>
<evidence type="ECO:0000259" key="1">
    <source>
        <dbReference type="Pfam" id="PF04326"/>
    </source>
</evidence>
<dbReference type="InterPro" id="IPR007421">
    <property type="entry name" value="Schlafen_AlbA_2_dom"/>
</dbReference>
<accession>A0A8S1E9D7</accession>
<feature type="domain" description="Schlafen AlbA-2" evidence="1">
    <location>
        <begin position="42"/>
        <end position="116"/>
    </location>
</feature>
<keyword evidence="3" id="KW-1185">Reference proteome</keyword>
<dbReference type="InterPro" id="IPR029684">
    <property type="entry name" value="Schlafen"/>
</dbReference>
<evidence type="ECO:0000313" key="3">
    <source>
        <dbReference type="Proteomes" id="UP000494206"/>
    </source>
</evidence>
<comment type="caution">
    <text evidence="2">The sequence shown here is derived from an EMBL/GenBank/DDBJ whole genome shotgun (WGS) entry which is preliminary data.</text>
</comment>
<gene>
    <name evidence="2" type="ORF">CBOVIS_LOCUS671</name>
</gene>
<dbReference type="Pfam" id="PF04326">
    <property type="entry name" value="SLFN_AlbA_2"/>
    <property type="match status" value="1"/>
</dbReference>
<proteinExistence type="predicted"/>
<reference evidence="2 3" key="1">
    <citation type="submission" date="2020-04" db="EMBL/GenBank/DDBJ databases">
        <authorList>
            <person name="Laetsch R D."/>
            <person name="Stevens L."/>
            <person name="Kumar S."/>
            <person name="Blaxter L. M."/>
        </authorList>
    </citation>
    <scope>NUCLEOTIDE SEQUENCE [LARGE SCALE GENOMIC DNA]</scope>
</reference>
<name>A0A8S1E9D7_9PELO</name>
<dbReference type="InterPro" id="IPR038461">
    <property type="entry name" value="Schlafen_AlbA_2_dom_sf"/>
</dbReference>
<dbReference type="PANTHER" id="PTHR12155:SF41">
    <property type="entry name" value="SCHLAFEN ALBA-2 DOMAIN-CONTAINING PROTEIN"/>
    <property type="match status" value="1"/>
</dbReference>
<dbReference type="AlphaFoldDB" id="A0A8S1E9D7"/>